<sequence>MAPRLSCVQQRRIGGCHRSLLSFLPAFAPAEAARDTGTESGNRDSCATDPAFGNLAAASLCLTSPHDASAPLLLLLLPLLSLLLRPTVEASAGGKSVDDGARGRAGTDCGRQATESVVGLFRYISRVAAKQRPRLVREKERRGNPAAARYARKWKQKEHLRESWYFRDSPNDCDYDPNLFPGFSRRFRHTLKRKNQSYDAKIDEKMSVLAGIFKPRRPELEKRPDPLLALFLGEPDMKAWFSKKIWKTVAASAMEELDDLPRGAFELDEHPRMGQSIGTSNSNISGNICGFVRFSRSLCGSLVDSFSDPEDDKIEVECPSTSDRHTLFATLA</sequence>
<protein>
    <submittedName>
        <fullName evidence="1">Uncharacterized protein</fullName>
    </submittedName>
</protein>
<evidence type="ECO:0000313" key="1">
    <source>
        <dbReference type="EMBL" id="KAF2458834.1"/>
    </source>
</evidence>
<reference evidence="1" key="1">
    <citation type="journal article" date="2020" name="Stud. Mycol.">
        <title>101 Dothideomycetes genomes: a test case for predicting lifestyles and emergence of pathogens.</title>
        <authorList>
            <person name="Haridas S."/>
            <person name="Albert R."/>
            <person name="Binder M."/>
            <person name="Bloem J."/>
            <person name="Labutti K."/>
            <person name="Salamov A."/>
            <person name="Andreopoulos B."/>
            <person name="Baker S."/>
            <person name="Barry K."/>
            <person name="Bills G."/>
            <person name="Bluhm B."/>
            <person name="Cannon C."/>
            <person name="Castanera R."/>
            <person name="Culley D."/>
            <person name="Daum C."/>
            <person name="Ezra D."/>
            <person name="Gonzalez J."/>
            <person name="Henrissat B."/>
            <person name="Kuo A."/>
            <person name="Liang C."/>
            <person name="Lipzen A."/>
            <person name="Lutzoni F."/>
            <person name="Magnuson J."/>
            <person name="Mondo S."/>
            <person name="Nolan M."/>
            <person name="Ohm R."/>
            <person name="Pangilinan J."/>
            <person name="Park H.-J."/>
            <person name="Ramirez L."/>
            <person name="Alfaro M."/>
            <person name="Sun H."/>
            <person name="Tritt A."/>
            <person name="Yoshinaga Y."/>
            <person name="Zwiers L.-H."/>
            <person name="Turgeon B."/>
            <person name="Goodwin S."/>
            <person name="Spatafora J."/>
            <person name="Crous P."/>
            <person name="Grigoriev I."/>
        </authorList>
    </citation>
    <scope>NUCLEOTIDE SEQUENCE</scope>
    <source>
        <strain evidence="1">ATCC 16933</strain>
    </source>
</reference>
<dbReference type="AlphaFoldDB" id="A0A6A6P4T1"/>
<keyword evidence="2" id="KW-1185">Reference proteome</keyword>
<dbReference type="Proteomes" id="UP000799766">
    <property type="component" value="Unassembled WGS sequence"/>
</dbReference>
<organism evidence="1 2">
    <name type="scientific">Lineolata rhizophorae</name>
    <dbReference type="NCBI Taxonomy" id="578093"/>
    <lineage>
        <taxon>Eukaryota</taxon>
        <taxon>Fungi</taxon>
        <taxon>Dikarya</taxon>
        <taxon>Ascomycota</taxon>
        <taxon>Pezizomycotina</taxon>
        <taxon>Dothideomycetes</taxon>
        <taxon>Dothideomycetes incertae sedis</taxon>
        <taxon>Lineolatales</taxon>
        <taxon>Lineolataceae</taxon>
        <taxon>Lineolata</taxon>
    </lineage>
</organism>
<accession>A0A6A6P4T1</accession>
<proteinExistence type="predicted"/>
<gene>
    <name evidence="1" type="ORF">BDY21DRAFT_420767</name>
</gene>
<dbReference type="EMBL" id="MU001677">
    <property type="protein sequence ID" value="KAF2458834.1"/>
    <property type="molecule type" value="Genomic_DNA"/>
</dbReference>
<name>A0A6A6P4T1_9PEZI</name>
<evidence type="ECO:0000313" key="2">
    <source>
        <dbReference type="Proteomes" id="UP000799766"/>
    </source>
</evidence>